<reference evidence="1" key="1">
    <citation type="submission" date="2020-08" db="EMBL/GenBank/DDBJ databases">
        <title>Multicomponent nature underlies the extraordinary mechanical properties of spider dragline silk.</title>
        <authorList>
            <person name="Kono N."/>
            <person name="Nakamura H."/>
            <person name="Mori M."/>
            <person name="Yoshida Y."/>
            <person name="Ohtoshi R."/>
            <person name="Malay A.D."/>
            <person name="Moran D.A.P."/>
            <person name="Tomita M."/>
            <person name="Numata K."/>
            <person name="Arakawa K."/>
        </authorList>
    </citation>
    <scope>NUCLEOTIDE SEQUENCE</scope>
</reference>
<keyword evidence="2" id="KW-1185">Reference proteome</keyword>
<feature type="non-terminal residue" evidence="1">
    <location>
        <position position="1"/>
    </location>
</feature>
<protein>
    <submittedName>
        <fullName evidence="1">Uncharacterized protein</fullName>
    </submittedName>
</protein>
<organism evidence="1 2">
    <name type="scientific">Nephila pilipes</name>
    <name type="common">Giant wood spider</name>
    <name type="synonym">Nephila maculata</name>
    <dbReference type="NCBI Taxonomy" id="299642"/>
    <lineage>
        <taxon>Eukaryota</taxon>
        <taxon>Metazoa</taxon>
        <taxon>Ecdysozoa</taxon>
        <taxon>Arthropoda</taxon>
        <taxon>Chelicerata</taxon>
        <taxon>Arachnida</taxon>
        <taxon>Araneae</taxon>
        <taxon>Araneomorphae</taxon>
        <taxon>Entelegynae</taxon>
        <taxon>Araneoidea</taxon>
        <taxon>Nephilidae</taxon>
        <taxon>Nephila</taxon>
    </lineage>
</organism>
<proteinExistence type="predicted"/>
<dbReference type="AlphaFoldDB" id="A0A8X6PR76"/>
<name>A0A8X6PR76_NEPPI</name>
<evidence type="ECO:0000313" key="2">
    <source>
        <dbReference type="Proteomes" id="UP000887013"/>
    </source>
</evidence>
<sequence length="79" mass="9231">LCQRKERKAIETNYINFVVTKLKNLLMETGLFNKIRYNNLILNSFIWFTPNDRDIEVTTVVTCTEQKRLDGFKPGCLCG</sequence>
<evidence type="ECO:0000313" key="1">
    <source>
        <dbReference type="EMBL" id="GFT77487.1"/>
    </source>
</evidence>
<dbReference type="EMBL" id="BMAW01022361">
    <property type="protein sequence ID" value="GFT77487.1"/>
    <property type="molecule type" value="Genomic_DNA"/>
</dbReference>
<gene>
    <name evidence="1" type="ORF">NPIL_348131</name>
</gene>
<dbReference type="Proteomes" id="UP000887013">
    <property type="component" value="Unassembled WGS sequence"/>
</dbReference>
<comment type="caution">
    <text evidence="1">The sequence shown here is derived from an EMBL/GenBank/DDBJ whole genome shotgun (WGS) entry which is preliminary data.</text>
</comment>
<accession>A0A8X6PR76</accession>